<dbReference type="SUPFAM" id="SSF54593">
    <property type="entry name" value="Glyoxalase/Bleomycin resistance protein/Dihydroxybiphenyl dioxygenase"/>
    <property type="match status" value="1"/>
</dbReference>
<comment type="similarity">
    <text evidence="1">Belongs to the FAM124 family.</text>
</comment>
<name>A0A815QZJ0_ADIRI</name>
<dbReference type="EMBL" id="CAJNOR010004045">
    <property type="protein sequence ID" value="CAF1470502.1"/>
    <property type="molecule type" value="Genomic_DNA"/>
</dbReference>
<organism evidence="4 5">
    <name type="scientific">Adineta ricciae</name>
    <name type="common">Rotifer</name>
    <dbReference type="NCBI Taxonomy" id="249248"/>
    <lineage>
        <taxon>Eukaryota</taxon>
        <taxon>Metazoa</taxon>
        <taxon>Spiralia</taxon>
        <taxon>Gnathifera</taxon>
        <taxon>Rotifera</taxon>
        <taxon>Eurotatoria</taxon>
        <taxon>Bdelloidea</taxon>
        <taxon>Adinetida</taxon>
        <taxon>Adinetidae</taxon>
        <taxon>Adineta</taxon>
    </lineage>
</organism>
<proteinExistence type="inferred from homology"/>
<gene>
    <name evidence="4" type="ORF">XAT740_LOCUS37951</name>
</gene>
<dbReference type="InterPro" id="IPR029380">
    <property type="entry name" value="FAM124"/>
</dbReference>
<keyword evidence="5" id="KW-1185">Reference proteome</keyword>
<feature type="region of interest" description="Disordered" evidence="2">
    <location>
        <begin position="296"/>
        <end position="354"/>
    </location>
</feature>
<evidence type="ECO:0000256" key="1">
    <source>
        <dbReference type="ARBA" id="ARBA00006440"/>
    </source>
</evidence>
<dbReference type="Pfam" id="PF15067">
    <property type="entry name" value="FAM124"/>
    <property type="match status" value="1"/>
</dbReference>
<comment type="caution">
    <text evidence="4">The sequence shown here is derived from an EMBL/GenBank/DDBJ whole genome shotgun (WGS) entry which is preliminary data.</text>
</comment>
<dbReference type="PANTHER" id="PTHR14715:SF6">
    <property type="entry name" value="FAM124 DOMAIN-CONTAINING PROTEIN"/>
    <property type="match status" value="1"/>
</dbReference>
<dbReference type="InterPro" id="IPR029068">
    <property type="entry name" value="Glyas_Bleomycin-R_OHBP_Dase"/>
</dbReference>
<sequence>MIPDQQSPCELILKIGCNESDEINSTITNLLRSCSIVDQRFLYVERQIQPSTYFGSFTSPTLRSKVPIQCQSLSCVIFLTDEIFKQHGKKEFFKSTHIWNFHHKIELLDEYRHTLARQDYYELSHLLPLWSISHIPFTRHLIIRFNVFTRNFEAMLRFYTHLFQRRPDSSKSGFVLFNLSAPNHHKILYQFSIKYSPSIESYSISQGAYLKFRLSNLSYFLHEYTSKLFTINKSEYYIHDPDGNLLHLCLHNMSSNIKESLLLNKSFVHPNDSGFGDSSDPSIHLLKSNVSQMYPLRNDIDGQSHSSNDSGQCSSISSNEIKRTVQQNSVHKTNSISVRPATKSEIDMRLKQQQQRTVLPHGLFKPSLYESEPRISQRDHRTRCYSSMNNIKRPNDIRPMSTHHFQSSVLNNNDYDISYEVDSPRVGSETSTSQSSYSYLNTLLQKPQQQQAIYSQNVKDLIEQFEKSKMLTLHPKSVPVIDHPSAPNIVVRPQAKQQTTFDWEFDHSDILNTSDEQRRSSRINIGITLDSRLRKTPVLDMLRSTAMQSDISESQQLHRTNSFKFSSIPIARF</sequence>
<dbReference type="InterPro" id="IPR046365">
    <property type="entry name" value="FAM124_dom"/>
</dbReference>
<dbReference type="AlphaFoldDB" id="A0A815QZJ0"/>
<feature type="compositionally biased region" description="Polar residues" evidence="2">
    <location>
        <begin position="301"/>
        <end position="337"/>
    </location>
</feature>
<evidence type="ECO:0000313" key="5">
    <source>
        <dbReference type="Proteomes" id="UP000663828"/>
    </source>
</evidence>
<feature type="domain" description="FAM124" evidence="3">
    <location>
        <begin position="19"/>
        <end position="246"/>
    </location>
</feature>
<evidence type="ECO:0000313" key="4">
    <source>
        <dbReference type="EMBL" id="CAF1470502.1"/>
    </source>
</evidence>
<reference evidence="4" key="1">
    <citation type="submission" date="2021-02" db="EMBL/GenBank/DDBJ databases">
        <authorList>
            <person name="Nowell W R."/>
        </authorList>
    </citation>
    <scope>NUCLEOTIDE SEQUENCE</scope>
</reference>
<dbReference type="Proteomes" id="UP000663828">
    <property type="component" value="Unassembled WGS sequence"/>
</dbReference>
<accession>A0A815QZJ0</accession>
<evidence type="ECO:0000259" key="3">
    <source>
        <dbReference type="Pfam" id="PF15067"/>
    </source>
</evidence>
<evidence type="ECO:0000256" key="2">
    <source>
        <dbReference type="SAM" id="MobiDB-lite"/>
    </source>
</evidence>
<dbReference type="PANTHER" id="PTHR14715">
    <property type="entry name" value="FAM124 DOMAIN-CONTAINING PROTEIN-RELATED"/>
    <property type="match status" value="1"/>
</dbReference>
<protein>
    <recommendedName>
        <fullName evidence="3">FAM124 domain-containing protein</fullName>
    </recommendedName>
</protein>